<comment type="caution">
    <text evidence="2">The sequence shown here is derived from an EMBL/GenBank/DDBJ whole genome shotgun (WGS) entry which is preliminary data.</text>
</comment>
<dbReference type="InterPro" id="IPR012749">
    <property type="entry name" value="WecE-like"/>
</dbReference>
<dbReference type="EMBL" id="JBHPBY010000079">
    <property type="protein sequence ID" value="MFC1850157.1"/>
    <property type="molecule type" value="Genomic_DNA"/>
</dbReference>
<dbReference type="NCBIfam" id="TIGR02379">
    <property type="entry name" value="ECA_wecE"/>
    <property type="match status" value="1"/>
</dbReference>
<dbReference type="PIRSF" id="PIRSF000390">
    <property type="entry name" value="PLP_StrS"/>
    <property type="match status" value="1"/>
</dbReference>
<dbReference type="Gene3D" id="3.40.640.10">
    <property type="entry name" value="Type I PLP-dependent aspartate aminotransferase-like (Major domain)"/>
    <property type="match status" value="1"/>
</dbReference>
<sequence length="385" mass="43896">MEQTDPKINIPFNRPFIIGNELEYIQDAVLSGIISGNGKYTKKCQEFMEKYLPSPHMLLTTSCTDALEMSALICNIQPGDEVILPSFTYVSTANSFALRGAHLVFVEIREDTLNLDERLIEAKITKKTSAIVPVHYAGVACEMDMIMDMAAFYGLTVIEDAAQALAAKYKGRNLGTIGDFGTFSFHETKNIICGEGGAISINNQKYRATADIVWEKGTNKREFSQGDVDKYEWLKLGSSFLPSDILAAFLYAQLENIEKIINRRQQIFERYHRALLPLERKGLLKVPSVPPECEISYHLFYLMLNDSQTRNALLHYLQSQGIMAIFHYIPLHSSPYGSRYGFKRDQLPITVRISERILRLPFYYELSEQDQDLIIDTIETFFINY</sequence>
<evidence type="ECO:0000256" key="1">
    <source>
        <dbReference type="RuleBase" id="RU004508"/>
    </source>
</evidence>
<dbReference type="InterPro" id="IPR000653">
    <property type="entry name" value="DegT/StrS_aminotransferase"/>
</dbReference>
<dbReference type="SUPFAM" id="SSF53383">
    <property type="entry name" value="PLP-dependent transferases"/>
    <property type="match status" value="1"/>
</dbReference>
<gene>
    <name evidence="2" type="primary">rffA</name>
    <name evidence="2" type="synonym">fcnA</name>
    <name evidence="2" type="synonym">wecE</name>
    <name evidence="2" type="ORF">ACFL27_08205</name>
</gene>
<dbReference type="PANTHER" id="PTHR30244:SF34">
    <property type="entry name" value="DTDP-4-AMINO-4,6-DIDEOXYGALACTOSE TRANSAMINASE"/>
    <property type="match status" value="1"/>
</dbReference>
<keyword evidence="3" id="KW-1185">Reference proteome</keyword>
<proteinExistence type="inferred from homology"/>
<reference evidence="2 3" key="1">
    <citation type="submission" date="2024-09" db="EMBL/GenBank/DDBJ databases">
        <title>Laminarin stimulates single cell rates of sulfate reduction while oxygen inhibits transcriptomic activity in coastal marine sediment.</title>
        <authorList>
            <person name="Lindsay M."/>
            <person name="Orcutt B."/>
            <person name="Emerson D."/>
            <person name="Stepanauskas R."/>
            <person name="D'Angelo T."/>
        </authorList>
    </citation>
    <scope>NUCLEOTIDE SEQUENCE [LARGE SCALE GENOMIC DNA]</scope>
    <source>
        <strain evidence="2">SAG AM-311-K15</strain>
    </source>
</reference>
<dbReference type="NCBIfam" id="NF008687">
    <property type="entry name" value="PRK11706.1"/>
    <property type="match status" value="1"/>
</dbReference>
<dbReference type="InterPro" id="IPR015421">
    <property type="entry name" value="PyrdxlP-dep_Trfase_major"/>
</dbReference>
<accession>A0ABV6YVE5</accession>
<dbReference type="PANTHER" id="PTHR30244">
    <property type="entry name" value="TRANSAMINASE"/>
    <property type="match status" value="1"/>
</dbReference>
<dbReference type="GO" id="GO:0019180">
    <property type="term" value="F:dTDP-4-amino-4,6-dideoxygalactose transaminase activity"/>
    <property type="evidence" value="ECO:0007669"/>
    <property type="project" value="UniProtKB-EC"/>
</dbReference>
<dbReference type="EC" id="2.6.1.59" evidence="2"/>
<dbReference type="InterPro" id="IPR015424">
    <property type="entry name" value="PyrdxlP-dep_Trfase"/>
</dbReference>
<dbReference type="InterPro" id="IPR015422">
    <property type="entry name" value="PyrdxlP-dep_Trfase_small"/>
</dbReference>
<keyword evidence="1" id="KW-0663">Pyridoxal phosphate</keyword>
<dbReference type="CDD" id="cd00616">
    <property type="entry name" value="AHBA_syn"/>
    <property type="match status" value="1"/>
</dbReference>
<dbReference type="Pfam" id="PF01041">
    <property type="entry name" value="DegT_DnrJ_EryC1"/>
    <property type="match status" value="1"/>
</dbReference>
<keyword evidence="2" id="KW-0032">Aminotransferase</keyword>
<evidence type="ECO:0000313" key="3">
    <source>
        <dbReference type="Proteomes" id="UP001594351"/>
    </source>
</evidence>
<organism evidence="2 3">
    <name type="scientific">candidate division CSSED10-310 bacterium</name>
    <dbReference type="NCBI Taxonomy" id="2855610"/>
    <lineage>
        <taxon>Bacteria</taxon>
        <taxon>Bacteria division CSSED10-310</taxon>
    </lineage>
</organism>
<dbReference type="Proteomes" id="UP001594351">
    <property type="component" value="Unassembled WGS sequence"/>
</dbReference>
<name>A0ABV6YVE5_UNCC1</name>
<comment type="similarity">
    <text evidence="1">Belongs to the DegT/DnrJ/EryC1 family.</text>
</comment>
<keyword evidence="2" id="KW-0808">Transferase</keyword>
<dbReference type="Gene3D" id="3.90.1150.10">
    <property type="entry name" value="Aspartate Aminotransferase, domain 1"/>
    <property type="match status" value="1"/>
</dbReference>
<protein>
    <submittedName>
        <fullName evidence="2">dTDP-4-amino-4,6-dideoxygalactose transaminase</fullName>
        <ecNumber evidence="2">2.6.1.59</ecNumber>
    </submittedName>
</protein>
<evidence type="ECO:0000313" key="2">
    <source>
        <dbReference type="EMBL" id="MFC1850157.1"/>
    </source>
</evidence>